<dbReference type="AlphaFoldDB" id="A0A6C0JQ88"/>
<organism evidence="1">
    <name type="scientific">viral metagenome</name>
    <dbReference type="NCBI Taxonomy" id="1070528"/>
    <lineage>
        <taxon>unclassified sequences</taxon>
        <taxon>metagenomes</taxon>
        <taxon>organismal metagenomes</taxon>
    </lineage>
</organism>
<dbReference type="EMBL" id="MN740694">
    <property type="protein sequence ID" value="QHU07935.1"/>
    <property type="molecule type" value="Genomic_DNA"/>
</dbReference>
<evidence type="ECO:0000313" key="1">
    <source>
        <dbReference type="EMBL" id="QHU07935.1"/>
    </source>
</evidence>
<protein>
    <submittedName>
        <fullName evidence="1">Uncharacterized protein</fullName>
    </submittedName>
</protein>
<sequence length="385" mass="44541">MWKQRLDDFMDMMMTMREVTRENIKILCNKIVDYADEDKAAAAAKGETLTPREWCTQLVDYCKESLKGNEFFNSQMWKPLDDALAKDTIPLEFPTRESYLAQIDAIDDNSLAVVNLLIKQLFQKQDNVDKVDDLLDKMFGKKSDILASKSLEEMSAFADGVCRSLATDEKFLKSQIVQERKKYTTPQDYDDWNGTSFGNVAYLAVHALLPYRFHYVKTFQDYCLVNNIPLSNYTMGGISLADCKAEYMTVDPTDPSVTEYRFQPVDLTQDDMNDGTLFKFECRPVDMPSKEQAKYDLSKFCCNNNIEGTCNYDDTKQPRRARPNFSPKDIENMETPEELSVEDAIQECDDIIEDLNAENIIEDVNKSEQSMFQRLWSFWETKTKQ</sequence>
<reference evidence="1" key="1">
    <citation type="journal article" date="2020" name="Nature">
        <title>Giant virus diversity and host interactions through global metagenomics.</title>
        <authorList>
            <person name="Schulz F."/>
            <person name="Roux S."/>
            <person name="Paez-Espino D."/>
            <person name="Jungbluth S."/>
            <person name="Walsh D.A."/>
            <person name="Denef V.J."/>
            <person name="McMahon K.D."/>
            <person name="Konstantinidis K.T."/>
            <person name="Eloe-Fadrosh E.A."/>
            <person name="Kyrpides N.C."/>
            <person name="Woyke T."/>
        </authorList>
    </citation>
    <scope>NUCLEOTIDE SEQUENCE</scope>
    <source>
        <strain evidence="1">GVMAG-S-1062768-28</strain>
    </source>
</reference>
<proteinExistence type="predicted"/>
<name>A0A6C0JQ88_9ZZZZ</name>
<accession>A0A6C0JQ88</accession>